<dbReference type="InterPro" id="IPR002733">
    <property type="entry name" value="AMMECR1_domain"/>
</dbReference>
<evidence type="ECO:0000313" key="3">
    <source>
        <dbReference type="Proteomes" id="UP000054350"/>
    </source>
</evidence>
<dbReference type="Proteomes" id="UP000054350">
    <property type="component" value="Unassembled WGS sequence"/>
</dbReference>
<dbReference type="NCBIfam" id="TIGR00296">
    <property type="entry name" value="TIGR00296 family protein"/>
    <property type="match status" value="1"/>
</dbReference>
<keyword evidence="3" id="KW-1185">Reference proteome</keyword>
<dbReference type="Pfam" id="PF01871">
    <property type="entry name" value="AMMECR1"/>
    <property type="match status" value="1"/>
</dbReference>
<protein>
    <recommendedName>
        <fullName evidence="1">AMMECR1 domain-containing protein</fullName>
    </recommendedName>
</protein>
<reference evidence="3" key="2">
    <citation type="submission" date="2009-11" db="EMBL/GenBank/DDBJ databases">
        <title>The Genome Sequence of Allomyces macrogynus strain ATCC 38327.</title>
        <authorList>
            <consortium name="The Broad Institute Genome Sequencing Platform"/>
            <person name="Russ C."/>
            <person name="Cuomo C."/>
            <person name="Shea T."/>
            <person name="Young S.K."/>
            <person name="Zeng Q."/>
            <person name="Koehrsen M."/>
            <person name="Haas B."/>
            <person name="Borodovsky M."/>
            <person name="Guigo R."/>
            <person name="Alvarado L."/>
            <person name="Berlin A."/>
            <person name="Borenstein D."/>
            <person name="Chen Z."/>
            <person name="Engels R."/>
            <person name="Freedman E."/>
            <person name="Gellesch M."/>
            <person name="Goldberg J."/>
            <person name="Griggs A."/>
            <person name="Gujja S."/>
            <person name="Heiman D."/>
            <person name="Hepburn T."/>
            <person name="Howarth C."/>
            <person name="Jen D."/>
            <person name="Larson L."/>
            <person name="Lewis B."/>
            <person name="Mehta T."/>
            <person name="Park D."/>
            <person name="Pearson M."/>
            <person name="Roberts A."/>
            <person name="Saif S."/>
            <person name="Shenoy N."/>
            <person name="Sisk P."/>
            <person name="Stolte C."/>
            <person name="Sykes S."/>
            <person name="Walk T."/>
            <person name="White J."/>
            <person name="Yandava C."/>
            <person name="Burger G."/>
            <person name="Gray M.W."/>
            <person name="Holland P.W.H."/>
            <person name="King N."/>
            <person name="Lang F.B.F."/>
            <person name="Roger A.J."/>
            <person name="Ruiz-Trillo I."/>
            <person name="Lander E."/>
            <person name="Nusbaum C."/>
        </authorList>
    </citation>
    <scope>NUCLEOTIDE SEQUENCE [LARGE SCALE GENOMIC DNA]</scope>
    <source>
        <strain evidence="3">ATCC 38327</strain>
    </source>
</reference>
<evidence type="ECO:0000259" key="1">
    <source>
        <dbReference type="PROSITE" id="PS51112"/>
    </source>
</evidence>
<gene>
    <name evidence="2" type="ORF">AMAG_09676</name>
</gene>
<dbReference type="Gene3D" id="3.30.700.20">
    <property type="entry name" value="Hypothetical protein ph0010, domain 1"/>
    <property type="match status" value="1"/>
</dbReference>
<dbReference type="eggNOG" id="KOG3274">
    <property type="taxonomic scope" value="Eukaryota"/>
</dbReference>
<dbReference type="STRING" id="578462.A0A0L0STQ1"/>
<organism evidence="2 3">
    <name type="scientific">Allomyces macrogynus (strain ATCC 38327)</name>
    <name type="common">Allomyces javanicus var. macrogynus</name>
    <dbReference type="NCBI Taxonomy" id="578462"/>
    <lineage>
        <taxon>Eukaryota</taxon>
        <taxon>Fungi</taxon>
        <taxon>Fungi incertae sedis</taxon>
        <taxon>Blastocladiomycota</taxon>
        <taxon>Blastocladiomycetes</taxon>
        <taxon>Blastocladiales</taxon>
        <taxon>Blastocladiaceae</taxon>
        <taxon>Allomyces</taxon>
    </lineage>
</organism>
<reference evidence="2 3" key="1">
    <citation type="submission" date="2009-11" db="EMBL/GenBank/DDBJ databases">
        <title>Annotation of Allomyces macrogynus ATCC 38327.</title>
        <authorList>
            <consortium name="The Broad Institute Genome Sequencing Platform"/>
            <person name="Russ C."/>
            <person name="Cuomo C."/>
            <person name="Burger G."/>
            <person name="Gray M.W."/>
            <person name="Holland P.W.H."/>
            <person name="King N."/>
            <person name="Lang F.B.F."/>
            <person name="Roger A.J."/>
            <person name="Ruiz-Trillo I."/>
            <person name="Young S.K."/>
            <person name="Zeng Q."/>
            <person name="Gargeya S."/>
            <person name="Fitzgerald M."/>
            <person name="Haas B."/>
            <person name="Abouelleil A."/>
            <person name="Alvarado L."/>
            <person name="Arachchi H.M."/>
            <person name="Berlin A."/>
            <person name="Chapman S.B."/>
            <person name="Gearin G."/>
            <person name="Goldberg J."/>
            <person name="Griggs A."/>
            <person name="Gujja S."/>
            <person name="Hansen M."/>
            <person name="Heiman D."/>
            <person name="Howarth C."/>
            <person name="Larimer J."/>
            <person name="Lui A."/>
            <person name="MacDonald P.J.P."/>
            <person name="McCowen C."/>
            <person name="Montmayeur A."/>
            <person name="Murphy C."/>
            <person name="Neiman D."/>
            <person name="Pearson M."/>
            <person name="Priest M."/>
            <person name="Roberts A."/>
            <person name="Saif S."/>
            <person name="Shea T."/>
            <person name="Sisk P."/>
            <person name="Stolte C."/>
            <person name="Sykes S."/>
            <person name="Wortman J."/>
            <person name="Nusbaum C."/>
            <person name="Birren B."/>
        </authorList>
    </citation>
    <scope>NUCLEOTIDE SEQUENCE [LARGE SCALE GENOMIC DNA]</scope>
    <source>
        <strain evidence="2 3">ATCC 38327</strain>
    </source>
</reference>
<dbReference type="SUPFAM" id="SSF143447">
    <property type="entry name" value="AMMECR1-like"/>
    <property type="match status" value="1"/>
</dbReference>
<dbReference type="PROSITE" id="PS51112">
    <property type="entry name" value="AMMECR1"/>
    <property type="match status" value="1"/>
</dbReference>
<dbReference type="PANTHER" id="PTHR13016">
    <property type="entry name" value="AMMECR1 HOMOLOG"/>
    <property type="match status" value="1"/>
</dbReference>
<sequence length="228" mass="25705">MVATKEHCYYCFDTLVTHLEANGNGSPTKAMACPLPGAIAPPFDDDEYPLFVTWDKFGHGRVARLRGCIGNFSPMRLHSGLREYALISALQDRRFAPISLPELPHLQCSVSLLLAFEDAEDYRDWDMGVHGVRIAFDDPHTRTRRSATYLPEVALAQEWDHVATIDSLVRKAGYQGPIDEDLRESLAVTRYQSSKAKATYDEYAAWRREFKRRGLAAEGEGEEEDVHG</sequence>
<feature type="domain" description="AMMECR1" evidence="1">
    <location>
        <begin position="1"/>
        <end position="207"/>
    </location>
</feature>
<proteinExistence type="predicted"/>
<dbReference type="VEuPathDB" id="FungiDB:AMAG_09676"/>
<dbReference type="EMBL" id="GG745348">
    <property type="protein sequence ID" value="KNE65694.1"/>
    <property type="molecule type" value="Genomic_DNA"/>
</dbReference>
<dbReference type="OMA" id="TNEAFPL"/>
<evidence type="ECO:0000313" key="2">
    <source>
        <dbReference type="EMBL" id="KNE65694.1"/>
    </source>
</evidence>
<dbReference type="OrthoDB" id="24630at2759"/>
<dbReference type="PANTHER" id="PTHR13016:SF0">
    <property type="entry name" value="AMME SYNDROME CANDIDATE GENE 1 PROTEIN"/>
    <property type="match status" value="1"/>
</dbReference>
<name>A0A0L0STQ1_ALLM3</name>
<dbReference type="InterPro" id="IPR036071">
    <property type="entry name" value="AMMECR1_dom_sf"/>
</dbReference>
<accession>A0A0L0STQ1</accession>
<dbReference type="InterPro" id="IPR027485">
    <property type="entry name" value="AMMECR1_N"/>
</dbReference>
<dbReference type="InterPro" id="IPR023473">
    <property type="entry name" value="AMMECR1"/>
</dbReference>
<dbReference type="AlphaFoldDB" id="A0A0L0STQ1"/>